<feature type="compositionally biased region" description="Basic and acidic residues" evidence="1">
    <location>
        <begin position="372"/>
        <end position="387"/>
    </location>
</feature>
<organism evidence="4 5">
    <name type="scientific">Cymbomonas tetramitiformis</name>
    <dbReference type="NCBI Taxonomy" id="36881"/>
    <lineage>
        <taxon>Eukaryota</taxon>
        <taxon>Viridiplantae</taxon>
        <taxon>Chlorophyta</taxon>
        <taxon>Pyramimonadophyceae</taxon>
        <taxon>Pyramimonadales</taxon>
        <taxon>Pyramimonadaceae</taxon>
        <taxon>Cymbomonas</taxon>
    </lineage>
</organism>
<evidence type="ECO:0000256" key="2">
    <source>
        <dbReference type="SAM" id="Phobius"/>
    </source>
</evidence>
<dbReference type="EMBL" id="LGRX02019183">
    <property type="protein sequence ID" value="KAK3258892.1"/>
    <property type="molecule type" value="Genomic_DNA"/>
</dbReference>
<dbReference type="InterPro" id="IPR050818">
    <property type="entry name" value="KCNH_animal-type"/>
</dbReference>
<dbReference type="AlphaFoldDB" id="A0AAE0FFI5"/>
<evidence type="ECO:0000313" key="4">
    <source>
        <dbReference type="EMBL" id="KAK3258892.1"/>
    </source>
</evidence>
<dbReference type="PANTHER" id="PTHR10217:SF435">
    <property type="entry name" value="POTASSIUM VOLTAGE-GATED CHANNEL PROTEIN EAG"/>
    <property type="match status" value="1"/>
</dbReference>
<dbReference type="GO" id="GO:0042391">
    <property type="term" value="P:regulation of membrane potential"/>
    <property type="evidence" value="ECO:0007669"/>
    <property type="project" value="TreeGrafter"/>
</dbReference>
<feature type="region of interest" description="Disordered" evidence="1">
    <location>
        <begin position="276"/>
        <end position="392"/>
    </location>
</feature>
<dbReference type="Pfam" id="PF00027">
    <property type="entry name" value="cNMP_binding"/>
    <property type="match status" value="1"/>
</dbReference>
<dbReference type="Gene3D" id="1.10.287.630">
    <property type="entry name" value="Helix hairpin bin"/>
    <property type="match status" value="1"/>
</dbReference>
<dbReference type="SUPFAM" id="SSF81324">
    <property type="entry name" value="Voltage-gated potassium channels"/>
    <property type="match status" value="1"/>
</dbReference>
<name>A0AAE0FFI5_9CHLO</name>
<feature type="compositionally biased region" description="Polar residues" evidence="1">
    <location>
        <begin position="288"/>
        <end position="304"/>
    </location>
</feature>
<dbReference type="Gene3D" id="2.60.120.10">
    <property type="entry name" value="Jelly Rolls"/>
    <property type="match status" value="1"/>
</dbReference>
<gene>
    <name evidence="4" type="ORF">CYMTET_32087</name>
</gene>
<keyword evidence="2" id="KW-1133">Transmembrane helix</keyword>
<dbReference type="PROSITE" id="PS50042">
    <property type="entry name" value="CNMP_BINDING_3"/>
    <property type="match status" value="1"/>
</dbReference>
<dbReference type="InterPro" id="IPR018490">
    <property type="entry name" value="cNMP-bd_dom_sf"/>
</dbReference>
<feature type="compositionally biased region" description="Polar residues" evidence="1">
    <location>
        <begin position="341"/>
        <end position="365"/>
    </location>
</feature>
<proteinExistence type="predicted"/>
<dbReference type="PANTHER" id="PTHR10217">
    <property type="entry name" value="VOLTAGE AND LIGAND GATED POTASSIUM CHANNEL"/>
    <property type="match status" value="1"/>
</dbReference>
<dbReference type="CDD" id="cd00038">
    <property type="entry name" value="CAP_ED"/>
    <property type="match status" value="1"/>
</dbReference>
<reference evidence="4 5" key="1">
    <citation type="journal article" date="2015" name="Genome Biol. Evol.">
        <title>Comparative Genomics of a Bacterivorous Green Alga Reveals Evolutionary Causalities and Consequences of Phago-Mixotrophic Mode of Nutrition.</title>
        <authorList>
            <person name="Burns J.A."/>
            <person name="Paasch A."/>
            <person name="Narechania A."/>
            <person name="Kim E."/>
        </authorList>
    </citation>
    <scope>NUCLEOTIDE SEQUENCE [LARGE SCALE GENOMIC DNA]</scope>
    <source>
        <strain evidence="4 5">PLY_AMNH</strain>
    </source>
</reference>
<dbReference type="GO" id="GO:0005249">
    <property type="term" value="F:voltage-gated potassium channel activity"/>
    <property type="evidence" value="ECO:0007669"/>
    <property type="project" value="TreeGrafter"/>
</dbReference>
<evidence type="ECO:0000256" key="1">
    <source>
        <dbReference type="SAM" id="MobiDB-lite"/>
    </source>
</evidence>
<feature type="domain" description="Cyclic nucleotide-binding" evidence="3">
    <location>
        <begin position="136"/>
        <end position="236"/>
    </location>
</feature>
<evidence type="ECO:0000313" key="5">
    <source>
        <dbReference type="Proteomes" id="UP001190700"/>
    </source>
</evidence>
<dbReference type="Gene3D" id="1.10.287.70">
    <property type="match status" value="1"/>
</dbReference>
<dbReference type="SUPFAM" id="SSF51206">
    <property type="entry name" value="cAMP-binding domain-like"/>
    <property type="match status" value="1"/>
</dbReference>
<keyword evidence="2" id="KW-0812">Transmembrane</keyword>
<protein>
    <recommendedName>
        <fullName evidence="3">Cyclic nucleotide-binding domain-containing protein</fullName>
    </recommendedName>
</protein>
<sequence length="503" mass="54798">MLRDGRVLESGSDAGDWRVGYGDILPATVLERMWTCWVYLIGAIIYSTIFANVAMILQNMEQGGIQYQNKIDSINEVLRFHEVPEGLASTVHKNVDYAWAMNSGIQLQDILQMLPYSLRAEVCLVLYKGVLRKVPVFRTLTRPIMQELALAMRPQSSLPGEFIFREGDVGDFVYIVGSGTLYVTNFDGSKAYCKISSGQIFGENILFSSCRRTGSVRAASHCQLYSISKTCFLQLLDVFPDSLKTLLKGSAATVVTKRSRRRMGAWMKKSPSLVHQNYTLPDDADQHPLQTSAPSERPQPSVSQDPRIDYVPNPKKSDAGADGRSMLSRSSVSPTGPPVPDTQQSEGCPVRTQSSDSSLTVQQQPGPAEDLPTEHLHEGNLSLRDDPDPSATIFTTSGDMSAVEISTSDIRMAIHPGHPGLKLHGPGSSQRNQDAAAAVAAEEARLVAELHAGVGRVAQLEATIVQQIAEHADSVEEKLRSLAAHVSDVAHPLPHSCLQPLSA</sequence>
<dbReference type="GO" id="GO:0005886">
    <property type="term" value="C:plasma membrane"/>
    <property type="evidence" value="ECO:0007669"/>
    <property type="project" value="TreeGrafter"/>
</dbReference>
<accession>A0AAE0FFI5</accession>
<dbReference type="InterPro" id="IPR014710">
    <property type="entry name" value="RmlC-like_jellyroll"/>
</dbReference>
<dbReference type="SMART" id="SM00100">
    <property type="entry name" value="cNMP"/>
    <property type="match status" value="1"/>
</dbReference>
<dbReference type="Proteomes" id="UP001190700">
    <property type="component" value="Unassembled WGS sequence"/>
</dbReference>
<evidence type="ECO:0000259" key="3">
    <source>
        <dbReference type="PROSITE" id="PS50042"/>
    </source>
</evidence>
<dbReference type="InterPro" id="IPR000595">
    <property type="entry name" value="cNMP-bd_dom"/>
</dbReference>
<keyword evidence="2" id="KW-0472">Membrane</keyword>
<comment type="caution">
    <text evidence="4">The sequence shown here is derived from an EMBL/GenBank/DDBJ whole genome shotgun (WGS) entry which is preliminary data.</text>
</comment>
<feature type="transmembrane region" description="Helical" evidence="2">
    <location>
        <begin position="37"/>
        <end position="57"/>
    </location>
</feature>
<keyword evidence="5" id="KW-1185">Reference proteome</keyword>